<evidence type="ECO:0000313" key="2">
    <source>
        <dbReference type="EMBL" id="AOF47176.1"/>
    </source>
</evidence>
<sequence length="187" mass="20865">MKPVLLLLCLLAAAQAITLSFKVLSVCDGTACHKHTLISCPQGDVVNITQAERPFTVVACVTFTHVLFSDVGKSFQLTFNDQLCGLEQVEFYDTVSVRGQHVIRFGFTSVCFDNGIVGGCQTYHLACPQHQSILHLREGDLYWQEACIHTSGFTLADVGKRYEFSLRHRNCLRHVIKPHSFTEDDSS</sequence>
<name>A0A1B3IZE6_9BETC</name>
<protein>
    <submittedName>
        <fullName evidence="5 8">NS7a protein</fullName>
    </submittedName>
</protein>
<evidence type="ECO:0000313" key="3">
    <source>
        <dbReference type="EMBL" id="AOF47188.1"/>
    </source>
</evidence>
<dbReference type="EMBL" id="KX652383">
    <property type="protein sequence ID" value="AOF47172.1"/>
    <property type="molecule type" value="Genomic_RNA"/>
</dbReference>
<dbReference type="EMBL" id="KU762337">
    <property type="protein sequence ID" value="AOG30818.1"/>
    <property type="molecule type" value="Genomic_RNA"/>
</dbReference>
<proteinExistence type="predicted"/>
<evidence type="ECO:0000313" key="7">
    <source>
        <dbReference type="EMBL" id="AOF47224.1"/>
    </source>
</evidence>
<evidence type="ECO:0000313" key="1">
    <source>
        <dbReference type="EMBL" id="AOF47172.1"/>
    </source>
</evidence>
<evidence type="ECO:0000313" key="8">
    <source>
        <dbReference type="EMBL" id="AOG30818.1"/>
    </source>
</evidence>
<dbReference type="EMBL" id="KX652391">
    <property type="protein sequence ID" value="AOF47204.1"/>
    <property type="molecule type" value="Genomic_RNA"/>
</dbReference>
<accession>A0A1B3IZE6</accession>
<evidence type="ECO:0000313" key="6">
    <source>
        <dbReference type="EMBL" id="AOF47212.1"/>
    </source>
</evidence>
<dbReference type="EMBL" id="KX652384">
    <property type="protein sequence ID" value="AOF47176.1"/>
    <property type="molecule type" value="Genomic_RNA"/>
</dbReference>
<evidence type="ECO:0000313" key="5">
    <source>
        <dbReference type="EMBL" id="AOF47204.1"/>
    </source>
</evidence>
<dbReference type="EMBL" id="KX652387">
    <property type="protein sequence ID" value="AOF47188.1"/>
    <property type="molecule type" value="Genomic_RNA"/>
</dbReference>
<reference evidence="8" key="1">
    <citation type="submission" date="2016-02" db="EMBL/GenBank/DDBJ databases">
        <title>A bat-derived cross-family recombinant coronavirus with a reovirus gene.</title>
        <authorList>
            <person name="Huang C."/>
            <person name="Liu J."/>
            <person name="Xu W."/>
            <person name="Jin T."/>
            <person name="Shi Y."/>
            <person name="Ji W."/>
            <person name="Jia H."/>
            <person name="Zhou Y."/>
            <person name="Wen H."/>
            <person name="Zhao H."/>
            <person name="Liu H."/>
            <person name="Li H."/>
            <person name="Wang Q."/>
            <person name="Wu Y."/>
            <person name="Wang L."/>
            <person name="Liu D."/>
            <person name="Liu G."/>
            <person name="Yu H."/>
            <person name="Holmes E."/>
            <person name="Lu L."/>
            <person name="Gao G.F."/>
        </authorList>
    </citation>
    <scope>NUCLEOTIDE SEQUENCE</scope>
    <source>
        <strain evidence="8">GCCDC1 346</strain>
    </source>
</reference>
<evidence type="ECO:0000313" key="4">
    <source>
        <dbReference type="EMBL" id="AOF47192.1"/>
    </source>
</evidence>
<reference evidence="5" key="2">
    <citation type="submission" date="2016-08" db="EMBL/GenBank/DDBJ databases">
        <title>A bat-derived putative cross-family recombinant coronavirus with a reovirus gene.</title>
        <authorList>
            <person name="Huang C."/>
            <person name="Liu J."/>
            <person name="Xu W."/>
            <person name="Jin T."/>
            <person name="Shi Y."/>
            <person name="Ji W."/>
            <person name="Jia H."/>
            <person name="Zhou Y."/>
            <person name="Wen H."/>
            <person name="Zhao H."/>
            <person name="Liu H."/>
            <person name="Li H."/>
            <person name="Wang Q."/>
            <person name="Wu Y."/>
            <person name="Wang L."/>
            <person name="Liu D."/>
            <person name="Liu G."/>
            <person name="Yu H."/>
            <person name="Holmes E."/>
            <person name="Lu L."/>
            <person name="Gao G.F."/>
        </authorList>
    </citation>
    <scope>NUCLEOTIDE SEQUENCE</scope>
    <source>
        <strain evidence="3">Ro-BatCoV GCCDC1 320</strain>
        <strain evidence="4">Ro-BatCoV GCCDC1 322</strain>
        <strain evidence="5">Ro-BatCoV GCCDC1 336</strain>
        <strain evidence="6">Ro-BatCoV GCCDC1 339</strain>
        <strain evidence="7">Ro-BatCoV GCCDC1 375</strain>
        <strain evidence="1">Ro-BatCoV GCCDC1 55</strain>
        <strain evidence="2">Ro-BatCoV GCCDC1 60</strain>
    </source>
</reference>
<dbReference type="EMBL" id="KX652388">
    <property type="protein sequence ID" value="AOF47192.1"/>
    <property type="molecule type" value="Genomic_RNA"/>
</dbReference>
<dbReference type="EMBL" id="KX652393">
    <property type="protein sequence ID" value="AOF47212.1"/>
    <property type="molecule type" value="Genomic_RNA"/>
</dbReference>
<dbReference type="EMBL" id="KX652396">
    <property type="protein sequence ID" value="AOF47224.1"/>
    <property type="molecule type" value="Genomic_RNA"/>
</dbReference>
<organism evidence="5">
    <name type="scientific">Rousettus bat coronavirus</name>
    <dbReference type="NCBI Taxonomy" id="1892416"/>
    <lineage>
        <taxon>Viruses</taxon>
        <taxon>Riboviria</taxon>
        <taxon>Orthornavirae</taxon>
        <taxon>Pisuviricota</taxon>
        <taxon>Pisoniviricetes</taxon>
        <taxon>Nidovirales</taxon>
        <taxon>Cornidovirineae</taxon>
        <taxon>Coronaviridae</taxon>
        <taxon>Orthocoronavirinae</taxon>
        <taxon>Betacoronavirus</taxon>
        <taxon>Nobecovirus</taxon>
        <taxon>Betacoronavirus cororeum</taxon>
        <taxon>Rousettus bat coronavirus GCCDC1</taxon>
    </lineage>
</organism>
<gene>
    <name evidence="5" type="primary">NS7a</name>
</gene>